<evidence type="ECO:0000313" key="2">
    <source>
        <dbReference type="Proteomes" id="UP000800038"/>
    </source>
</evidence>
<dbReference type="Proteomes" id="UP000800038">
    <property type="component" value="Unassembled WGS sequence"/>
</dbReference>
<dbReference type="AlphaFoldDB" id="A0A6A5S8A6"/>
<reference evidence="1" key="1">
    <citation type="journal article" date="2020" name="Stud. Mycol.">
        <title>101 Dothideomycetes genomes: a test case for predicting lifestyles and emergence of pathogens.</title>
        <authorList>
            <person name="Haridas S."/>
            <person name="Albert R."/>
            <person name="Binder M."/>
            <person name="Bloem J."/>
            <person name="Labutti K."/>
            <person name="Salamov A."/>
            <person name="Andreopoulos B."/>
            <person name="Baker S."/>
            <person name="Barry K."/>
            <person name="Bills G."/>
            <person name="Bluhm B."/>
            <person name="Cannon C."/>
            <person name="Castanera R."/>
            <person name="Culley D."/>
            <person name="Daum C."/>
            <person name="Ezra D."/>
            <person name="Gonzalez J."/>
            <person name="Henrissat B."/>
            <person name="Kuo A."/>
            <person name="Liang C."/>
            <person name="Lipzen A."/>
            <person name="Lutzoni F."/>
            <person name="Magnuson J."/>
            <person name="Mondo S."/>
            <person name="Nolan M."/>
            <person name="Ohm R."/>
            <person name="Pangilinan J."/>
            <person name="Park H.-J."/>
            <person name="Ramirez L."/>
            <person name="Alfaro M."/>
            <person name="Sun H."/>
            <person name="Tritt A."/>
            <person name="Yoshinaga Y."/>
            <person name="Zwiers L.-H."/>
            <person name="Turgeon B."/>
            <person name="Goodwin S."/>
            <person name="Spatafora J."/>
            <person name="Crous P."/>
            <person name="Grigoriev I."/>
        </authorList>
    </citation>
    <scope>NUCLEOTIDE SEQUENCE</scope>
    <source>
        <strain evidence="1">CBS 161.51</strain>
    </source>
</reference>
<accession>A0A6A5S8A6</accession>
<evidence type="ECO:0000313" key="1">
    <source>
        <dbReference type="EMBL" id="KAF1936911.1"/>
    </source>
</evidence>
<proteinExistence type="predicted"/>
<protein>
    <submittedName>
        <fullName evidence="1">Uncharacterized protein</fullName>
    </submittedName>
</protein>
<keyword evidence="2" id="KW-1185">Reference proteome</keyword>
<sequence>MRARNGLLPLRFYGTFYETSAMLSRYVTIDTQVKYRKRKDLKTKDSAAFPSVAEFDVPECLTKEGIELH</sequence>
<dbReference type="OrthoDB" id="5429427at2759"/>
<gene>
    <name evidence="1" type="ORF">EJ02DRAFT_69741</name>
</gene>
<dbReference type="EMBL" id="ML976162">
    <property type="protein sequence ID" value="KAF1936911.1"/>
    <property type="molecule type" value="Genomic_DNA"/>
</dbReference>
<organism evidence="1 2">
    <name type="scientific">Clathrospora elynae</name>
    <dbReference type="NCBI Taxonomy" id="706981"/>
    <lineage>
        <taxon>Eukaryota</taxon>
        <taxon>Fungi</taxon>
        <taxon>Dikarya</taxon>
        <taxon>Ascomycota</taxon>
        <taxon>Pezizomycotina</taxon>
        <taxon>Dothideomycetes</taxon>
        <taxon>Pleosporomycetidae</taxon>
        <taxon>Pleosporales</taxon>
        <taxon>Diademaceae</taxon>
        <taxon>Clathrospora</taxon>
    </lineage>
</organism>
<name>A0A6A5S8A6_9PLEO</name>